<organism evidence="5 6">
    <name type="scientific">Dillenia turbinata</name>
    <dbReference type="NCBI Taxonomy" id="194707"/>
    <lineage>
        <taxon>Eukaryota</taxon>
        <taxon>Viridiplantae</taxon>
        <taxon>Streptophyta</taxon>
        <taxon>Embryophyta</taxon>
        <taxon>Tracheophyta</taxon>
        <taxon>Spermatophyta</taxon>
        <taxon>Magnoliopsida</taxon>
        <taxon>eudicotyledons</taxon>
        <taxon>Gunneridae</taxon>
        <taxon>Pentapetalae</taxon>
        <taxon>Dilleniales</taxon>
        <taxon>Dilleniaceae</taxon>
        <taxon>Dillenia</taxon>
    </lineage>
</organism>
<dbReference type="GO" id="GO:0000287">
    <property type="term" value="F:magnesium ion binding"/>
    <property type="evidence" value="ECO:0007669"/>
    <property type="project" value="InterPro"/>
</dbReference>
<dbReference type="Pfam" id="PF03936">
    <property type="entry name" value="Terpene_synth_C"/>
    <property type="match status" value="1"/>
</dbReference>
<protein>
    <submittedName>
        <fullName evidence="5">Terpene synthase, metal-binding domain</fullName>
    </submittedName>
</protein>
<accession>A0AAN8YZN3</accession>
<reference evidence="5 6" key="1">
    <citation type="submission" date="2023-12" db="EMBL/GenBank/DDBJ databases">
        <title>A high-quality genome assembly for Dillenia turbinata (Dilleniales).</title>
        <authorList>
            <person name="Chanderbali A."/>
        </authorList>
    </citation>
    <scope>NUCLEOTIDE SEQUENCE [LARGE SCALE GENOMIC DNA]</scope>
    <source>
        <strain evidence="5">LSX21</strain>
        <tissue evidence="5">Leaf</tissue>
    </source>
</reference>
<feature type="domain" description="Terpene synthase metal-binding" evidence="4">
    <location>
        <begin position="130"/>
        <end position="254"/>
    </location>
</feature>
<dbReference type="InterPro" id="IPR050148">
    <property type="entry name" value="Terpene_synthase-like"/>
</dbReference>
<dbReference type="EMBL" id="JBAMMX010000022">
    <property type="protein sequence ID" value="KAK6918917.1"/>
    <property type="molecule type" value="Genomic_DNA"/>
</dbReference>
<proteinExistence type="predicted"/>
<dbReference type="SUPFAM" id="SSF48576">
    <property type="entry name" value="Terpenoid synthases"/>
    <property type="match status" value="1"/>
</dbReference>
<evidence type="ECO:0000256" key="1">
    <source>
        <dbReference type="ARBA" id="ARBA00022723"/>
    </source>
</evidence>
<keyword evidence="2" id="KW-0460">Magnesium</keyword>
<evidence type="ECO:0000313" key="5">
    <source>
        <dbReference type="EMBL" id="KAK6918917.1"/>
    </source>
</evidence>
<dbReference type="Gene3D" id="1.10.600.10">
    <property type="entry name" value="Farnesyl Diphosphate Synthase"/>
    <property type="match status" value="2"/>
</dbReference>
<comment type="caution">
    <text evidence="5">The sequence shown here is derived from an EMBL/GenBank/DDBJ whole genome shotgun (WGS) entry which is preliminary data.</text>
</comment>
<name>A0AAN8YZN3_9MAGN</name>
<dbReference type="InterPro" id="IPR008949">
    <property type="entry name" value="Isoprenoid_synthase_dom_sf"/>
</dbReference>
<evidence type="ECO:0000259" key="4">
    <source>
        <dbReference type="Pfam" id="PF03936"/>
    </source>
</evidence>
<dbReference type="GO" id="GO:0016114">
    <property type="term" value="P:terpenoid biosynthetic process"/>
    <property type="evidence" value="ECO:0007669"/>
    <property type="project" value="InterPro"/>
</dbReference>
<evidence type="ECO:0000256" key="2">
    <source>
        <dbReference type="ARBA" id="ARBA00022842"/>
    </source>
</evidence>
<keyword evidence="1" id="KW-0479">Metal-binding</keyword>
<sequence length="309" mass="35634">EFEEAQLGYNTTTAIEDLQGRIQRKLLKKDLEPMQALKLIDTLQRLGIAYYFDEKIDSLLEKSAYGTKIGNNLSQTALLFRWWKDLGLVDKLRFARDRPLECFLWSVGIFPEPQHSRSRIELTKTIAILLWVDMIEGFLVEAKWFHKGYVPNFEEYLENGVATAGTYMALVHTFFLVGMQVNEHTIKMMQPYPKLFSCAGRILRLWDDLGTAKEEQERGDVASSMECLMRENNISSDIEAREHVRQLIQSLWRELNGELVTSSGLPLSTVKACFNVSRTSRVIYQHGDDDMAFGVEYHVNSLLFRPVTH</sequence>
<dbReference type="PANTHER" id="PTHR31225">
    <property type="entry name" value="OS04G0344100 PROTEIN-RELATED"/>
    <property type="match status" value="1"/>
</dbReference>
<keyword evidence="6" id="KW-1185">Reference proteome</keyword>
<evidence type="ECO:0000259" key="3">
    <source>
        <dbReference type="Pfam" id="PF01397"/>
    </source>
</evidence>
<dbReference type="GO" id="GO:0010333">
    <property type="term" value="F:terpene synthase activity"/>
    <property type="evidence" value="ECO:0007669"/>
    <property type="project" value="InterPro"/>
</dbReference>
<dbReference type="InterPro" id="IPR008930">
    <property type="entry name" value="Terpenoid_cyclase/PrenylTrfase"/>
</dbReference>
<dbReference type="Proteomes" id="UP001370490">
    <property type="component" value="Unassembled WGS sequence"/>
</dbReference>
<gene>
    <name evidence="5" type="ORF">RJ641_017339</name>
</gene>
<dbReference type="InterPro" id="IPR005630">
    <property type="entry name" value="Terpene_synthase_metal-bd"/>
</dbReference>
<feature type="non-terminal residue" evidence="5">
    <location>
        <position position="1"/>
    </location>
</feature>
<dbReference type="InterPro" id="IPR001906">
    <property type="entry name" value="Terpene_synth_N"/>
</dbReference>
<dbReference type="Pfam" id="PF01397">
    <property type="entry name" value="Terpene_synth"/>
    <property type="match status" value="1"/>
</dbReference>
<dbReference type="PANTHER" id="PTHR31225:SF137">
    <property type="entry name" value="TERPENE SYNTHASE 11-RELATED"/>
    <property type="match status" value="1"/>
</dbReference>
<dbReference type="AlphaFoldDB" id="A0AAN8YZN3"/>
<feature type="domain" description="Terpene synthase N-terminal" evidence="3">
    <location>
        <begin position="12"/>
        <end position="81"/>
    </location>
</feature>
<evidence type="ECO:0000313" key="6">
    <source>
        <dbReference type="Proteomes" id="UP001370490"/>
    </source>
</evidence>
<dbReference type="SUPFAM" id="SSF48239">
    <property type="entry name" value="Terpenoid cyclases/Protein prenyltransferases"/>
    <property type="match status" value="1"/>
</dbReference>